<dbReference type="Proteomes" id="UP000015106">
    <property type="component" value="Chromosome 1"/>
</dbReference>
<evidence type="ECO:0000313" key="1">
    <source>
        <dbReference type="EnsemblPlants" id="TuG1812G0100002297.01.T01"/>
    </source>
</evidence>
<evidence type="ECO:0000313" key="2">
    <source>
        <dbReference type="Proteomes" id="UP000015106"/>
    </source>
</evidence>
<sequence>MPAVELPGLPNLYLMQTSLNFLQLFVGLTNWRSSTPRLLLQAPLFAAQSQSMVLERGTSTTMALNVLGWRRWTSYTRRRRSYIGKEAEWWREEHPRLQEGGARDMTTG</sequence>
<proteinExistence type="predicted"/>
<protein>
    <submittedName>
        <fullName evidence="1">Uncharacterized protein</fullName>
    </submittedName>
</protein>
<dbReference type="AlphaFoldDB" id="A0A8R7P6H6"/>
<reference evidence="1" key="3">
    <citation type="submission" date="2022-06" db="UniProtKB">
        <authorList>
            <consortium name="EnsemblPlants"/>
        </authorList>
    </citation>
    <scope>IDENTIFICATION</scope>
</reference>
<organism evidence="1 2">
    <name type="scientific">Triticum urartu</name>
    <name type="common">Red wild einkorn</name>
    <name type="synonym">Crithodium urartu</name>
    <dbReference type="NCBI Taxonomy" id="4572"/>
    <lineage>
        <taxon>Eukaryota</taxon>
        <taxon>Viridiplantae</taxon>
        <taxon>Streptophyta</taxon>
        <taxon>Embryophyta</taxon>
        <taxon>Tracheophyta</taxon>
        <taxon>Spermatophyta</taxon>
        <taxon>Magnoliopsida</taxon>
        <taxon>Liliopsida</taxon>
        <taxon>Poales</taxon>
        <taxon>Poaceae</taxon>
        <taxon>BOP clade</taxon>
        <taxon>Pooideae</taxon>
        <taxon>Triticodae</taxon>
        <taxon>Triticeae</taxon>
        <taxon>Triticinae</taxon>
        <taxon>Triticum</taxon>
    </lineage>
</organism>
<keyword evidence="2" id="KW-1185">Reference proteome</keyword>
<reference evidence="1" key="2">
    <citation type="submission" date="2018-03" db="EMBL/GenBank/DDBJ databases">
        <title>The Triticum urartu genome reveals the dynamic nature of wheat genome evolution.</title>
        <authorList>
            <person name="Ling H."/>
            <person name="Ma B."/>
            <person name="Shi X."/>
            <person name="Liu H."/>
            <person name="Dong L."/>
            <person name="Sun H."/>
            <person name="Cao Y."/>
            <person name="Gao Q."/>
            <person name="Zheng S."/>
            <person name="Li Y."/>
            <person name="Yu Y."/>
            <person name="Du H."/>
            <person name="Qi M."/>
            <person name="Li Y."/>
            <person name="Yu H."/>
            <person name="Cui Y."/>
            <person name="Wang N."/>
            <person name="Chen C."/>
            <person name="Wu H."/>
            <person name="Zhao Y."/>
            <person name="Zhang J."/>
            <person name="Li Y."/>
            <person name="Zhou W."/>
            <person name="Zhang B."/>
            <person name="Hu W."/>
            <person name="Eijk M."/>
            <person name="Tang J."/>
            <person name="Witsenboer H."/>
            <person name="Zhao S."/>
            <person name="Li Z."/>
            <person name="Zhang A."/>
            <person name="Wang D."/>
            <person name="Liang C."/>
        </authorList>
    </citation>
    <scope>NUCLEOTIDE SEQUENCE [LARGE SCALE GENOMIC DNA]</scope>
    <source>
        <strain evidence="1">cv. G1812</strain>
    </source>
</reference>
<name>A0A8R7P6H6_TRIUA</name>
<accession>A0A8R7P6H6</accession>
<reference evidence="2" key="1">
    <citation type="journal article" date="2013" name="Nature">
        <title>Draft genome of the wheat A-genome progenitor Triticum urartu.</title>
        <authorList>
            <person name="Ling H.Q."/>
            <person name="Zhao S."/>
            <person name="Liu D."/>
            <person name="Wang J."/>
            <person name="Sun H."/>
            <person name="Zhang C."/>
            <person name="Fan H."/>
            <person name="Li D."/>
            <person name="Dong L."/>
            <person name="Tao Y."/>
            <person name="Gao C."/>
            <person name="Wu H."/>
            <person name="Li Y."/>
            <person name="Cui Y."/>
            <person name="Guo X."/>
            <person name="Zheng S."/>
            <person name="Wang B."/>
            <person name="Yu K."/>
            <person name="Liang Q."/>
            <person name="Yang W."/>
            <person name="Lou X."/>
            <person name="Chen J."/>
            <person name="Feng M."/>
            <person name="Jian J."/>
            <person name="Zhang X."/>
            <person name="Luo G."/>
            <person name="Jiang Y."/>
            <person name="Liu J."/>
            <person name="Wang Z."/>
            <person name="Sha Y."/>
            <person name="Zhang B."/>
            <person name="Wu H."/>
            <person name="Tang D."/>
            <person name="Shen Q."/>
            <person name="Xue P."/>
            <person name="Zou S."/>
            <person name="Wang X."/>
            <person name="Liu X."/>
            <person name="Wang F."/>
            <person name="Yang Y."/>
            <person name="An X."/>
            <person name="Dong Z."/>
            <person name="Zhang K."/>
            <person name="Zhang X."/>
            <person name="Luo M.C."/>
            <person name="Dvorak J."/>
            <person name="Tong Y."/>
            <person name="Wang J."/>
            <person name="Yang H."/>
            <person name="Li Z."/>
            <person name="Wang D."/>
            <person name="Zhang A."/>
            <person name="Wang J."/>
        </authorList>
    </citation>
    <scope>NUCLEOTIDE SEQUENCE</scope>
    <source>
        <strain evidence="2">cv. G1812</strain>
    </source>
</reference>
<dbReference type="EnsemblPlants" id="TuG1812G0100002297.01.T01">
    <property type="protein sequence ID" value="TuG1812G0100002297.01.T01"/>
    <property type="gene ID" value="TuG1812G0100002297.01"/>
</dbReference>
<dbReference type="Gramene" id="TuG1812G0100002297.01.T01">
    <property type="protein sequence ID" value="TuG1812G0100002297.01.T01"/>
    <property type="gene ID" value="TuG1812G0100002297.01"/>
</dbReference>